<comment type="similarity">
    <text evidence="2">Belongs to the glycosyl hydrolase 9 (cellulase E) family.</text>
</comment>
<keyword evidence="11" id="KW-1185">Reference proteome</keyword>
<dbReference type="OrthoDB" id="10257085at2759"/>
<dbReference type="SUPFAM" id="SSF48208">
    <property type="entry name" value="Six-hairpin glycosidases"/>
    <property type="match status" value="1"/>
</dbReference>
<accession>A0A210PV35</accession>
<sequence length="176" mass="20112">MERQIMPTGDSQKTMAAASIAFKTKGSVRLRMQHIPFSSTVLNKDKPLYTFAKTYRESGYNDVWLYKATQETTNLADAREFYSALSGTPWALSWDSNAPAVQVLLYGITNEQAYRSDIVNLFKSWELGNDLHYTPQGLAWQNRWEALRYTGQSSASFLYYPCGTDGGRDKYRTWAE</sequence>
<proteinExistence type="inferred from homology"/>
<comment type="caution">
    <text evidence="10">The sequence shown here is derived from an EMBL/GenBank/DDBJ whole genome shotgun (WGS) entry which is preliminary data.</text>
</comment>
<dbReference type="EC" id="3.2.1.4" evidence="3"/>
<dbReference type="PANTHER" id="PTHR22298">
    <property type="entry name" value="ENDO-1,4-BETA-GLUCANASE"/>
    <property type="match status" value="1"/>
</dbReference>
<keyword evidence="7" id="KW-0326">Glycosidase</keyword>
<evidence type="ECO:0000313" key="10">
    <source>
        <dbReference type="EMBL" id="OWF40325.1"/>
    </source>
</evidence>
<dbReference type="GO" id="GO:0008810">
    <property type="term" value="F:cellulase activity"/>
    <property type="evidence" value="ECO:0007669"/>
    <property type="project" value="UniProtKB-EC"/>
</dbReference>
<keyword evidence="5" id="KW-0136">Cellulose degradation</keyword>
<evidence type="ECO:0000256" key="6">
    <source>
        <dbReference type="ARBA" id="ARBA00023277"/>
    </source>
</evidence>
<dbReference type="Proteomes" id="UP000242188">
    <property type="component" value="Unassembled WGS sequence"/>
</dbReference>
<keyword evidence="6" id="KW-0119">Carbohydrate metabolism</keyword>
<dbReference type="AlphaFoldDB" id="A0A210PV35"/>
<dbReference type="InterPro" id="IPR012341">
    <property type="entry name" value="6hp_glycosidase-like_sf"/>
</dbReference>
<evidence type="ECO:0000259" key="9">
    <source>
        <dbReference type="Pfam" id="PF00759"/>
    </source>
</evidence>
<feature type="domain" description="Glycoside hydrolase family 9" evidence="9">
    <location>
        <begin position="14"/>
        <end position="175"/>
    </location>
</feature>
<dbReference type="InterPro" id="IPR008928">
    <property type="entry name" value="6-hairpin_glycosidase_sf"/>
</dbReference>
<organism evidence="10 11">
    <name type="scientific">Mizuhopecten yessoensis</name>
    <name type="common">Japanese scallop</name>
    <name type="synonym">Patinopecten yessoensis</name>
    <dbReference type="NCBI Taxonomy" id="6573"/>
    <lineage>
        <taxon>Eukaryota</taxon>
        <taxon>Metazoa</taxon>
        <taxon>Spiralia</taxon>
        <taxon>Lophotrochozoa</taxon>
        <taxon>Mollusca</taxon>
        <taxon>Bivalvia</taxon>
        <taxon>Autobranchia</taxon>
        <taxon>Pteriomorphia</taxon>
        <taxon>Pectinida</taxon>
        <taxon>Pectinoidea</taxon>
        <taxon>Pectinidae</taxon>
        <taxon>Mizuhopecten</taxon>
    </lineage>
</organism>
<keyword evidence="4" id="KW-0378">Hydrolase</keyword>
<evidence type="ECO:0000256" key="4">
    <source>
        <dbReference type="ARBA" id="ARBA00022801"/>
    </source>
</evidence>
<evidence type="ECO:0000256" key="2">
    <source>
        <dbReference type="ARBA" id="ARBA00007072"/>
    </source>
</evidence>
<dbReference type="GO" id="GO:0030245">
    <property type="term" value="P:cellulose catabolic process"/>
    <property type="evidence" value="ECO:0007669"/>
    <property type="project" value="UniProtKB-KW"/>
</dbReference>
<dbReference type="Gene3D" id="1.50.10.10">
    <property type="match status" value="1"/>
</dbReference>
<dbReference type="STRING" id="6573.A0A210PV35"/>
<reference evidence="10 11" key="1">
    <citation type="journal article" date="2017" name="Nat. Ecol. Evol.">
        <title>Scallop genome provides insights into evolution of bilaterian karyotype and development.</title>
        <authorList>
            <person name="Wang S."/>
            <person name="Zhang J."/>
            <person name="Jiao W."/>
            <person name="Li J."/>
            <person name="Xun X."/>
            <person name="Sun Y."/>
            <person name="Guo X."/>
            <person name="Huan P."/>
            <person name="Dong B."/>
            <person name="Zhang L."/>
            <person name="Hu X."/>
            <person name="Sun X."/>
            <person name="Wang J."/>
            <person name="Zhao C."/>
            <person name="Wang Y."/>
            <person name="Wang D."/>
            <person name="Huang X."/>
            <person name="Wang R."/>
            <person name="Lv J."/>
            <person name="Li Y."/>
            <person name="Zhang Z."/>
            <person name="Liu B."/>
            <person name="Lu W."/>
            <person name="Hui Y."/>
            <person name="Liang J."/>
            <person name="Zhou Z."/>
            <person name="Hou R."/>
            <person name="Li X."/>
            <person name="Liu Y."/>
            <person name="Li H."/>
            <person name="Ning X."/>
            <person name="Lin Y."/>
            <person name="Zhao L."/>
            <person name="Xing Q."/>
            <person name="Dou J."/>
            <person name="Li Y."/>
            <person name="Mao J."/>
            <person name="Guo H."/>
            <person name="Dou H."/>
            <person name="Li T."/>
            <person name="Mu C."/>
            <person name="Jiang W."/>
            <person name="Fu Q."/>
            <person name="Fu X."/>
            <person name="Miao Y."/>
            <person name="Liu J."/>
            <person name="Yu Q."/>
            <person name="Li R."/>
            <person name="Liao H."/>
            <person name="Li X."/>
            <person name="Kong Y."/>
            <person name="Jiang Z."/>
            <person name="Chourrout D."/>
            <person name="Li R."/>
            <person name="Bao Z."/>
        </authorList>
    </citation>
    <scope>NUCLEOTIDE SEQUENCE [LARGE SCALE GENOMIC DNA]</scope>
    <source>
        <strain evidence="10 11">PY_sf001</strain>
    </source>
</reference>
<gene>
    <name evidence="10" type="ORF">KP79_PYT21675</name>
</gene>
<evidence type="ECO:0000256" key="5">
    <source>
        <dbReference type="ARBA" id="ARBA00023001"/>
    </source>
</evidence>
<protein>
    <recommendedName>
        <fullName evidence="3">cellulase</fullName>
        <ecNumber evidence="3">3.2.1.4</ecNumber>
    </recommendedName>
</protein>
<name>A0A210PV35_MIZYE</name>
<evidence type="ECO:0000256" key="7">
    <source>
        <dbReference type="ARBA" id="ARBA00023295"/>
    </source>
</evidence>
<evidence type="ECO:0000313" key="11">
    <source>
        <dbReference type="Proteomes" id="UP000242188"/>
    </source>
</evidence>
<evidence type="ECO:0000256" key="8">
    <source>
        <dbReference type="ARBA" id="ARBA00023326"/>
    </source>
</evidence>
<dbReference type="Pfam" id="PF00759">
    <property type="entry name" value="Glyco_hydro_9"/>
    <property type="match status" value="1"/>
</dbReference>
<keyword evidence="8" id="KW-0624">Polysaccharide degradation</keyword>
<dbReference type="InterPro" id="IPR001701">
    <property type="entry name" value="Glyco_hydro_9"/>
</dbReference>
<evidence type="ECO:0000256" key="3">
    <source>
        <dbReference type="ARBA" id="ARBA00012601"/>
    </source>
</evidence>
<evidence type="ECO:0000256" key="1">
    <source>
        <dbReference type="ARBA" id="ARBA00000966"/>
    </source>
</evidence>
<dbReference type="EMBL" id="NEDP02005475">
    <property type="protein sequence ID" value="OWF40325.1"/>
    <property type="molecule type" value="Genomic_DNA"/>
</dbReference>
<comment type="catalytic activity">
    <reaction evidence="1">
        <text>Endohydrolysis of (1-&gt;4)-beta-D-glucosidic linkages in cellulose, lichenin and cereal beta-D-glucans.</text>
        <dbReference type="EC" id="3.2.1.4"/>
    </reaction>
</comment>